<sequence>MKHQFTDARDVCIEWCADFGKMTLDLKIEHQPIVSPFLMLDFLASLPNYDDRFGKTGITDPLQITSEFVVTMSLVTGNGFRVYAYRPGWPENSPLQLEFIEVANNKES</sequence>
<reference evidence="1 2" key="1">
    <citation type="submission" date="2010-08" db="EMBL/GenBank/DDBJ databases">
        <title>Complete sequence of Gallionella capsiferriformans ES-2.</title>
        <authorList>
            <consortium name="US DOE Joint Genome Institute"/>
            <person name="Lucas S."/>
            <person name="Copeland A."/>
            <person name="Lapidus A."/>
            <person name="Cheng J.-F."/>
            <person name="Bruce D."/>
            <person name="Goodwin L."/>
            <person name="Pitluck S."/>
            <person name="Chertkov O."/>
            <person name="Davenport K.W."/>
            <person name="Detter J.C."/>
            <person name="Han C."/>
            <person name="Tapia R."/>
            <person name="Land M."/>
            <person name="Hauser L."/>
            <person name="Chang Y.-J."/>
            <person name="Jeffries C."/>
            <person name="Kyrpides N."/>
            <person name="Ivanova N."/>
            <person name="Mikhailova N."/>
            <person name="Shelobolina E.S."/>
            <person name="Picardal F."/>
            <person name="Roden E."/>
            <person name="Emerson D."/>
            <person name="Woyke T."/>
        </authorList>
    </citation>
    <scope>NUCLEOTIDE SEQUENCE [LARGE SCALE GENOMIC DNA]</scope>
    <source>
        <strain evidence="1 2">ES-2</strain>
    </source>
</reference>
<keyword evidence="2" id="KW-1185">Reference proteome</keyword>
<protein>
    <submittedName>
        <fullName evidence="1">Uncharacterized protein</fullName>
    </submittedName>
</protein>
<proteinExistence type="predicted"/>
<dbReference type="AlphaFoldDB" id="D9SDH0"/>
<dbReference type="Proteomes" id="UP000001235">
    <property type="component" value="Chromosome"/>
</dbReference>
<gene>
    <name evidence="1" type="ordered locus">Galf_2773</name>
</gene>
<evidence type="ECO:0000313" key="1">
    <source>
        <dbReference type="EMBL" id="ADL56768.1"/>
    </source>
</evidence>
<dbReference type="EMBL" id="CP002159">
    <property type="protein sequence ID" value="ADL56768.1"/>
    <property type="molecule type" value="Genomic_DNA"/>
</dbReference>
<dbReference type="KEGG" id="gca:Galf_2773"/>
<accession>D9SDH0</accession>
<evidence type="ECO:0000313" key="2">
    <source>
        <dbReference type="Proteomes" id="UP000001235"/>
    </source>
</evidence>
<dbReference type="HOGENOM" id="CLU_2193168_0_0_4"/>
<name>D9SDH0_GALCS</name>
<organism evidence="1 2">
    <name type="scientific">Gallionella capsiferriformans (strain ES-2)</name>
    <name type="common">Gallionella ferruginea capsiferriformans (strain ES-2)</name>
    <dbReference type="NCBI Taxonomy" id="395494"/>
    <lineage>
        <taxon>Bacteria</taxon>
        <taxon>Pseudomonadati</taxon>
        <taxon>Pseudomonadota</taxon>
        <taxon>Betaproteobacteria</taxon>
        <taxon>Nitrosomonadales</taxon>
        <taxon>Gallionellaceae</taxon>
        <taxon>Gallionella</taxon>
    </lineage>
</organism>
<dbReference type="STRING" id="395494.Galf_2773"/>